<evidence type="ECO:0008006" key="4">
    <source>
        <dbReference type="Google" id="ProtNLM"/>
    </source>
</evidence>
<dbReference type="EMBL" id="JAVLVT010000005">
    <property type="protein sequence ID" value="MDS1271094.1"/>
    <property type="molecule type" value="Genomic_DNA"/>
</dbReference>
<keyword evidence="3" id="KW-1185">Reference proteome</keyword>
<organism evidence="2 3">
    <name type="scientific">Lipingzhangella rawalii</name>
    <dbReference type="NCBI Taxonomy" id="2055835"/>
    <lineage>
        <taxon>Bacteria</taxon>
        <taxon>Bacillati</taxon>
        <taxon>Actinomycetota</taxon>
        <taxon>Actinomycetes</taxon>
        <taxon>Streptosporangiales</taxon>
        <taxon>Nocardiopsidaceae</taxon>
        <taxon>Lipingzhangella</taxon>
    </lineage>
</organism>
<reference evidence="3" key="1">
    <citation type="submission" date="2023-07" db="EMBL/GenBank/DDBJ databases">
        <title>Novel species in the genus Lipingzhangella isolated from Sambhar Salt Lake.</title>
        <authorList>
            <person name="Jiya N."/>
            <person name="Kajale S."/>
            <person name="Sharma A."/>
        </authorList>
    </citation>
    <scope>NUCLEOTIDE SEQUENCE [LARGE SCALE GENOMIC DNA]</scope>
    <source>
        <strain evidence="3">LS1_29</strain>
    </source>
</reference>
<sequence length="63" mass="7098">MLESGAVHGPDDERTVELDDGESLDVLPDVDATRLEPDPWSDLGGAFGDFTDRYREDRPPHWE</sequence>
<evidence type="ECO:0000313" key="2">
    <source>
        <dbReference type="EMBL" id="MDS1271094.1"/>
    </source>
</evidence>
<dbReference type="RefSeq" id="WP_310912641.1">
    <property type="nucleotide sequence ID" value="NZ_JAVLVT010000005.1"/>
</dbReference>
<evidence type="ECO:0000313" key="3">
    <source>
        <dbReference type="Proteomes" id="UP001250214"/>
    </source>
</evidence>
<feature type="compositionally biased region" description="Basic and acidic residues" evidence="1">
    <location>
        <begin position="50"/>
        <end position="63"/>
    </location>
</feature>
<evidence type="ECO:0000256" key="1">
    <source>
        <dbReference type="SAM" id="MobiDB-lite"/>
    </source>
</evidence>
<name>A0ABU2H706_9ACTN</name>
<dbReference type="Proteomes" id="UP001250214">
    <property type="component" value="Unassembled WGS sequence"/>
</dbReference>
<accession>A0ABU2H706</accession>
<protein>
    <recommendedName>
        <fullName evidence="4">AbrB/MazE/SpoVT family DNA-binding domain-containing protein</fullName>
    </recommendedName>
</protein>
<gene>
    <name evidence="2" type="ORF">RIF23_12385</name>
</gene>
<feature type="region of interest" description="Disordered" evidence="1">
    <location>
        <begin position="1"/>
        <end position="63"/>
    </location>
</feature>
<proteinExistence type="predicted"/>
<comment type="caution">
    <text evidence="2">The sequence shown here is derived from an EMBL/GenBank/DDBJ whole genome shotgun (WGS) entry which is preliminary data.</text>
</comment>